<dbReference type="InterPro" id="IPR006059">
    <property type="entry name" value="SBP"/>
</dbReference>
<keyword evidence="2" id="KW-0813">Transport</keyword>
<comment type="caution">
    <text evidence="4">The sequence shown here is derived from an EMBL/GenBank/DDBJ whole genome shotgun (WGS) entry which is preliminary data.</text>
</comment>
<dbReference type="PANTHER" id="PTHR30061:SF50">
    <property type="entry name" value="MALTOSE_MALTODEXTRIN-BINDING PERIPLASMIC PROTEIN"/>
    <property type="match status" value="1"/>
</dbReference>
<keyword evidence="5" id="KW-1185">Reference proteome</keyword>
<evidence type="ECO:0000313" key="4">
    <source>
        <dbReference type="EMBL" id="MDP9751763.1"/>
    </source>
</evidence>
<dbReference type="PANTHER" id="PTHR30061">
    <property type="entry name" value="MALTOSE-BINDING PERIPLASMIC PROTEIN"/>
    <property type="match status" value="1"/>
</dbReference>
<dbReference type="EMBL" id="JAURUP010000032">
    <property type="protein sequence ID" value="MDP9751763.1"/>
    <property type="molecule type" value="Genomic_DNA"/>
</dbReference>
<dbReference type="Gene3D" id="3.40.190.10">
    <property type="entry name" value="Periplasmic binding protein-like II"/>
    <property type="match status" value="2"/>
</dbReference>
<organism evidence="4 5">
    <name type="scientific">Thermoanaerobacter pentosaceus</name>
    <dbReference type="NCBI Taxonomy" id="694059"/>
    <lineage>
        <taxon>Bacteria</taxon>
        <taxon>Bacillati</taxon>
        <taxon>Bacillota</taxon>
        <taxon>Clostridia</taxon>
        <taxon>Thermoanaerobacterales</taxon>
        <taxon>Thermoanaerobacteraceae</taxon>
        <taxon>Thermoanaerobacter</taxon>
    </lineage>
</organism>
<dbReference type="SUPFAM" id="SSF53850">
    <property type="entry name" value="Periplasmic binding protein-like II"/>
    <property type="match status" value="1"/>
</dbReference>
<dbReference type="Pfam" id="PF13416">
    <property type="entry name" value="SBP_bac_8"/>
    <property type="match status" value="1"/>
</dbReference>
<dbReference type="Proteomes" id="UP001223886">
    <property type="component" value="Unassembled WGS sequence"/>
</dbReference>
<gene>
    <name evidence="4" type="ORF">J2S24_002281</name>
</gene>
<sequence>MKNQILKKILILIILSSLSILLYACNSEETLTGREDNKESPQITLDFWHHYSAQSPENEILTNVLIPKFEEENKGYKINAVSHDWADLHDKFIISASSGMLPDVGRLDITWLPEFVKMDILVPLDKEISEFESVSSELLENALNTAKIGDHYYALPLNTNTKILFVNKTAFNDNDIQIPSTMQEMLEVAKKLSGKNPDGKQIWGLCEPALSGWNVLPYIWSFGGDITDETYTKASGYVNSPETVEAINMLKELYKADALTGFNSGDIPMTDGFGTGRYMMIIDGPWKIAELKGSYPDFQYETADVPSGKGGSVSVLGGENIGMLKGGNQEGAWAFMKFMTGSFAQEEMAKAGQIPVNKAALQSNTVKNAPFAPFLDAITKAKIRPPIATWSEVDNELSIAITKILTEDADTQKTLDELAIKLDALLADK</sequence>
<comment type="similarity">
    <text evidence="1">Belongs to the bacterial solute-binding protein 1 family.</text>
</comment>
<proteinExistence type="inferred from homology"/>
<protein>
    <submittedName>
        <fullName evidence="4">Multiple sugar transport system substrate-binding protein</fullName>
    </submittedName>
</protein>
<name>A0ABT9M6M0_9THEO</name>
<evidence type="ECO:0000256" key="3">
    <source>
        <dbReference type="ARBA" id="ARBA00022729"/>
    </source>
</evidence>
<evidence type="ECO:0000256" key="2">
    <source>
        <dbReference type="ARBA" id="ARBA00022448"/>
    </source>
</evidence>
<evidence type="ECO:0000313" key="5">
    <source>
        <dbReference type="Proteomes" id="UP001223886"/>
    </source>
</evidence>
<keyword evidence="3" id="KW-0732">Signal</keyword>
<evidence type="ECO:0000256" key="1">
    <source>
        <dbReference type="ARBA" id="ARBA00008520"/>
    </source>
</evidence>
<dbReference type="PROSITE" id="PS51257">
    <property type="entry name" value="PROKAR_LIPOPROTEIN"/>
    <property type="match status" value="1"/>
</dbReference>
<accession>A0ABT9M6M0</accession>
<dbReference type="RefSeq" id="WP_307681523.1">
    <property type="nucleotide sequence ID" value="NZ_JAURUP010000032.1"/>
</dbReference>
<reference evidence="4 5" key="1">
    <citation type="submission" date="2023-07" db="EMBL/GenBank/DDBJ databases">
        <title>Genomic Encyclopedia of Type Strains, Phase IV (KMG-IV): sequencing the most valuable type-strain genomes for metagenomic binning, comparative biology and taxonomic classification.</title>
        <authorList>
            <person name="Goeker M."/>
        </authorList>
    </citation>
    <scope>NUCLEOTIDE SEQUENCE [LARGE SCALE GENOMIC DNA]</scope>
    <source>
        <strain evidence="4 5">DSM 25963</strain>
    </source>
</reference>
<keyword evidence="4" id="KW-0762">Sugar transport</keyword>